<protein>
    <submittedName>
        <fullName evidence="7">Na+/H+ antiporter subunit E</fullName>
    </submittedName>
</protein>
<evidence type="ECO:0000256" key="3">
    <source>
        <dbReference type="ARBA" id="ARBA00022475"/>
    </source>
</evidence>
<sequence>MGLGAFSCFLSTYLAYRMGFFRHHKALLRMLPRLPGYWLWLLKEIVISTIDVAKIILSPSLPITPTVVILDAKTKTDVGHVILGNSITLSPGTVTLDVHEEQLLIHCLTSEGAKELQKGEVNKRTASLERK</sequence>
<comment type="similarity">
    <text evidence="2">Belongs to the CPA3 antiporters (TC 2.A.63) subunit E family.</text>
</comment>
<dbReference type="Proteomes" id="UP001521137">
    <property type="component" value="Unassembled WGS sequence"/>
</dbReference>
<evidence type="ECO:0000256" key="2">
    <source>
        <dbReference type="ARBA" id="ARBA00006228"/>
    </source>
</evidence>
<evidence type="ECO:0000256" key="4">
    <source>
        <dbReference type="ARBA" id="ARBA00022692"/>
    </source>
</evidence>
<evidence type="ECO:0000313" key="8">
    <source>
        <dbReference type="Proteomes" id="UP001521137"/>
    </source>
</evidence>
<dbReference type="InterPro" id="IPR002758">
    <property type="entry name" value="Cation_antiport_E"/>
</dbReference>
<dbReference type="Pfam" id="PF01899">
    <property type="entry name" value="MNHE"/>
    <property type="match status" value="1"/>
</dbReference>
<keyword evidence="8" id="KW-1185">Reference proteome</keyword>
<keyword evidence="3" id="KW-1003">Cell membrane</keyword>
<keyword evidence="5" id="KW-1133">Transmembrane helix</keyword>
<comment type="subcellular location">
    <subcellularLocation>
        <location evidence="1">Cell membrane</location>
        <topology evidence="1">Multi-pass membrane protein</topology>
    </subcellularLocation>
</comment>
<dbReference type="EMBL" id="JAKGAS010000007">
    <property type="protein sequence ID" value="MCF2949187.1"/>
    <property type="molecule type" value="Genomic_DNA"/>
</dbReference>
<keyword evidence="6" id="KW-0472">Membrane</keyword>
<evidence type="ECO:0000256" key="1">
    <source>
        <dbReference type="ARBA" id="ARBA00004651"/>
    </source>
</evidence>
<accession>A0ABS9D9Y1</accession>
<gene>
    <name evidence="7" type="ORF">L0668_13790</name>
</gene>
<evidence type="ECO:0000313" key="7">
    <source>
        <dbReference type="EMBL" id="MCF2949187.1"/>
    </source>
</evidence>
<dbReference type="PANTHER" id="PTHR34584">
    <property type="entry name" value="NA(+)/H(+) ANTIPORTER SUBUNIT E1"/>
    <property type="match status" value="1"/>
</dbReference>
<keyword evidence="4" id="KW-0812">Transmembrane</keyword>
<comment type="caution">
    <text evidence="7">The sequence shown here is derived from an EMBL/GenBank/DDBJ whole genome shotgun (WGS) entry which is preliminary data.</text>
</comment>
<evidence type="ECO:0000256" key="5">
    <source>
        <dbReference type="ARBA" id="ARBA00022989"/>
    </source>
</evidence>
<organism evidence="7 8">
    <name type="scientific">Paraglaciecola algarum</name>
    <dbReference type="NCBI Taxonomy" id="3050085"/>
    <lineage>
        <taxon>Bacteria</taxon>
        <taxon>Pseudomonadati</taxon>
        <taxon>Pseudomonadota</taxon>
        <taxon>Gammaproteobacteria</taxon>
        <taxon>Alteromonadales</taxon>
        <taxon>Alteromonadaceae</taxon>
        <taxon>Paraglaciecola</taxon>
    </lineage>
</organism>
<name>A0ABS9D9Y1_9ALTE</name>
<dbReference type="PANTHER" id="PTHR34584:SF1">
    <property type="entry name" value="NA(+)_H(+) ANTIPORTER SUBUNIT E1"/>
    <property type="match status" value="1"/>
</dbReference>
<reference evidence="7 8" key="1">
    <citation type="submission" date="2022-01" db="EMBL/GenBank/DDBJ databases">
        <title>Paraglaciecola sp. G1-23.</title>
        <authorList>
            <person name="Jin M.S."/>
            <person name="Han D.M."/>
            <person name="Kim H.M."/>
            <person name="Jeon C.O."/>
        </authorList>
    </citation>
    <scope>NUCLEOTIDE SEQUENCE [LARGE SCALE GENOMIC DNA]</scope>
    <source>
        <strain evidence="7 8">G1-23</strain>
    </source>
</reference>
<proteinExistence type="inferred from homology"/>
<evidence type="ECO:0000256" key="6">
    <source>
        <dbReference type="ARBA" id="ARBA00023136"/>
    </source>
</evidence>